<gene>
    <name evidence="2" type="ORF">EYF80_056404</name>
</gene>
<feature type="compositionally biased region" description="Polar residues" evidence="1">
    <location>
        <begin position="112"/>
        <end position="122"/>
    </location>
</feature>
<comment type="caution">
    <text evidence="2">The sequence shown here is derived from an EMBL/GenBank/DDBJ whole genome shotgun (WGS) entry which is preliminary data.</text>
</comment>
<feature type="compositionally biased region" description="Basic and acidic residues" evidence="1">
    <location>
        <begin position="72"/>
        <end position="106"/>
    </location>
</feature>
<dbReference type="Proteomes" id="UP000314294">
    <property type="component" value="Unassembled WGS sequence"/>
</dbReference>
<feature type="compositionally biased region" description="Basic and acidic residues" evidence="1">
    <location>
        <begin position="22"/>
        <end position="47"/>
    </location>
</feature>
<name>A0A4Z2EYK6_9TELE</name>
<accession>A0A4Z2EYK6</accession>
<sequence length="122" mass="13686">MKAAALPPTSMEHNGRSMSTKEPNEIIVREDSDIKALSHSEAFRPDNEASWAPGHAARRFETGLRRSASGSEEARTEETRAEETRAEEMRAEEPRHPSSGLKESRLHRGRPNSFSNMQLSSR</sequence>
<evidence type="ECO:0000313" key="3">
    <source>
        <dbReference type="Proteomes" id="UP000314294"/>
    </source>
</evidence>
<proteinExistence type="predicted"/>
<reference evidence="2 3" key="1">
    <citation type="submission" date="2019-03" db="EMBL/GenBank/DDBJ databases">
        <title>First draft genome of Liparis tanakae, snailfish: a comprehensive survey of snailfish specific genes.</title>
        <authorList>
            <person name="Kim W."/>
            <person name="Song I."/>
            <person name="Jeong J.-H."/>
            <person name="Kim D."/>
            <person name="Kim S."/>
            <person name="Ryu S."/>
            <person name="Song J.Y."/>
            <person name="Lee S.K."/>
        </authorList>
    </citation>
    <scope>NUCLEOTIDE SEQUENCE [LARGE SCALE GENOMIC DNA]</scope>
    <source>
        <tissue evidence="2">Muscle</tissue>
    </source>
</reference>
<keyword evidence="3" id="KW-1185">Reference proteome</keyword>
<dbReference type="AlphaFoldDB" id="A0A4Z2EYK6"/>
<protein>
    <submittedName>
        <fullName evidence="2">Uncharacterized protein</fullName>
    </submittedName>
</protein>
<evidence type="ECO:0000313" key="2">
    <source>
        <dbReference type="EMBL" id="TNN33434.1"/>
    </source>
</evidence>
<feature type="region of interest" description="Disordered" evidence="1">
    <location>
        <begin position="1"/>
        <end position="122"/>
    </location>
</feature>
<organism evidence="2 3">
    <name type="scientific">Liparis tanakae</name>
    <name type="common">Tanaka's snailfish</name>
    <dbReference type="NCBI Taxonomy" id="230148"/>
    <lineage>
        <taxon>Eukaryota</taxon>
        <taxon>Metazoa</taxon>
        <taxon>Chordata</taxon>
        <taxon>Craniata</taxon>
        <taxon>Vertebrata</taxon>
        <taxon>Euteleostomi</taxon>
        <taxon>Actinopterygii</taxon>
        <taxon>Neopterygii</taxon>
        <taxon>Teleostei</taxon>
        <taxon>Neoteleostei</taxon>
        <taxon>Acanthomorphata</taxon>
        <taxon>Eupercaria</taxon>
        <taxon>Perciformes</taxon>
        <taxon>Cottioidei</taxon>
        <taxon>Cottales</taxon>
        <taxon>Liparidae</taxon>
        <taxon>Liparis</taxon>
    </lineage>
</organism>
<evidence type="ECO:0000256" key="1">
    <source>
        <dbReference type="SAM" id="MobiDB-lite"/>
    </source>
</evidence>
<dbReference type="EMBL" id="SRLO01002245">
    <property type="protein sequence ID" value="TNN33434.1"/>
    <property type="molecule type" value="Genomic_DNA"/>
</dbReference>